<keyword evidence="2" id="KW-0808">Transferase</keyword>
<proteinExistence type="inferred from homology"/>
<dbReference type="Pfam" id="PF00480">
    <property type="entry name" value="ROK"/>
    <property type="match status" value="1"/>
</dbReference>
<name>A0A401W9J7_STREY</name>
<dbReference type="InterPro" id="IPR043129">
    <property type="entry name" value="ATPase_NBD"/>
</dbReference>
<dbReference type="GO" id="GO:0016301">
    <property type="term" value="F:kinase activity"/>
    <property type="evidence" value="ECO:0007669"/>
    <property type="project" value="UniProtKB-KW"/>
</dbReference>
<dbReference type="Proteomes" id="UP000286746">
    <property type="component" value="Unassembled WGS sequence"/>
</dbReference>
<keyword evidence="3" id="KW-1185">Reference proteome</keyword>
<evidence type="ECO:0000313" key="2">
    <source>
        <dbReference type="EMBL" id="GCD45993.1"/>
    </source>
</evidence>
<evidence type="ECO:0000256" key="1">
    <source>
        <dbReference type="ARBA" id="ARBA00006479"/>
    </source>
</evidence>
<organism evidence="2 3">
    <name type="scientific">Streptomyces paromomycinus</name>
    <name type="common">Streptomyces rimosus subsp. paromomycinus</name>
    <dbReference type="NCBI Taxonomy" id="92743"/>
    <lineage>
        <taxon>Bacteria</taxon>
        <taxon>Bacillati</taxon>
        <taxon>Actinomycetota</taxon>
        <taxon>Actinomycetes</taxon>
        <taxon>Kitasatosporales</taxon>
        <taxon>Streptomycetaceae</taxon>
        <taxon>Streptomyces</taxon>
    </lineage>
</organism>
<dbReference type="Gene3D" id="3.30.420.40">
    <property type="match status" value="2"/>
</dbReference>
<dbReference type="RefSeq" id="WP_125056447.1">
    <property type="nucleotide sequence ID" value="NZ_BHZD01000001.1"/>
</dbReference>
<accession>A0A401W9J7</accession>
<dbReference type="EMBL" id="BHZD01000001">
    <property type="protein sequence ID" value="GCD45993.1"/>
    <property type="molecule type" value="Genomic_DNA"/>
</dbReference>
<reference evidence="2 3" key="1">
    <citation type="submission" date="2018-11" db="EMBL/GenBank/DDBJ databases">
        <title>Whole genome sequence of Streptomyces paromomycinus NBRC 15454(T).</title>
        <authorList>
            <person name="Komaki H."/>
            <person name="Tamura T."/>
        </authorList>
    </citation>
    <scope>NUCLEOTIDE SEQUENCE [LARGE SCALE GENOMIC DNA]</scope>
    <source>
        <strain evidence="2 3">NBRC 15454</strain>
    </source>
</reference>
<dbReference type="InterPro" id="IPR000600">
    <property type="entry name" value="ROK"/>
</dbReference>
<sequence>MTDSLRERTDPLTGFDIGGTWLRHRSGDTVTRRPAPSLLNHPGLSVETLWDMLVCELTTAEPRNGRVVVSLGAAMDDLTSQVHGSSPLWGDARLSRNLRMELRQRRPDVEWHVHNDVTCALADFAARLPAEAGHVGYLTVSSGIALKIADLGSRTVTVDGSGLQGEIGHLPAAVPAGLGRLLDLPCACGGAGHVAAVSAGPAIPRVAKALGLEPFDAAAFPGRLSEGDTGAWHLLDTVTYPLAQAIRWLWTTQPRLTVTGIGGGVAEALGAHYQRSLEGHLNRDANYSQGDAGRQVVRVLAPGETDPIRGAQLLADGFLSVVKT</sequence>
<comment type="caution">
    <text evidence="2">The sequence shown here is derived from an EMBL/GenBank/DDBJ whole genome shotgun (WGS) entry which is preliminary data.</text>
</comment>
<dbReference type="AlphaFoldDB" id="A0A401W9J7"/>
<evidence type="ECO:0000313" key="3">
    <source>
        <dbReference type="Proteomes" id="UP000286746"/>
    </source>
</evidence>
<dbReference type="SUPFAM" id="SSF53067">
    <property type="entry name" value="Actin-like ATPase domain"/>
    <property type="match status" value="1"/>
</dbReference>
<gene>
    <name evidence="2" type="primary">acbM</name>
    <name evidence="2" type="ORF">GKJPGBOP_05739</name>
</gene>
<comment type="similarity">
    <text evidence="1">Belongs to the ROK (NagC/XylR) family.</text>
</comment>
<protein>
    <submittedName>
        <fullName evidence="2">2-epi-5-epi-valiolone 7-kinase</fullName>
    </submittedName>
</protein>
<keyword evidence="2" id="KW-0418">Kinase</keyword>